<proteinExistence type="predicted"/>
<dbReference type="InterPro" id="IPR031624">
    <property type="entry name" value="CCDC168_N"/>
</dbReference>
<keyword evidence="2" id="KW-0472">Membrane</keyword>
<evidence type="ECO:0000256" key="2">
    <source>
        <dbReference type="SAM" id="Phobius"/>
    </source>
</evidence>
<feature type="compositionally biased region" description="Basic and acidic residues" evidence="1">
    <location>
        <begin position="2610"/>
        <end position="2622"/>
    </location>
</feature>
<feature type="transmembrane region" description="Helical" evidence="2">
    <location>
        <begin position="30"/>
        <end position="55"/>
    </location>
</feature>
<protein>
    <submittedName>
        <fullName evidence="5">Uncharacterized protein LOC121142838</fullName>
    </submittedName>
</protein>
<feature type="compositionally biased region" description="Polar residues" evidence="1">
    <location>
        <begin position="2710"/>
        <end position="2721"/>
    </location>
</feature>
<sequence length="4450" mass="503504">MSNIYHLFKTRMKSVLDENRFYTIWDFLDYWIFNNAWISILFTIFLGVAFEIILIRTCELFKKKLELWKNGSSCSERQNEDVFPRGKIFAIECWSISQTSSIERIETFSGRVTTSPPPEENGDNITEETFLSNEYEYQGSHFCETHSSSGGTNTSLSMFHSKEKNIFMRSFHREDPQSKYQTQPFSSNNLFSIMKTNRTKNTFLDAVSFPSTFTFTRAKDLNMTPCPPVHLFLSLDQIKHVEENVRKRISVNPKSMSGREANCLHPGSHKPLIHSQHPNEVVLPAEALDTFLDQSVMQNQLIHKEQFTSQTQECIHNQESVISQPGFIQPLDVMRLPFSNSTQDSFQAHQIDHKGRSQHFNHIPCIVEAEDSTKGIECDEHFSETQCPVYFNDQNRSKHLVPGQNSVFQNADFLSLRSNSLAEDFLQQKVIPDQQPVASLESNQHYAHRSMSLSLNIKRQRNRRKMPDNERKLSLKVPRPKAKKTSHSQVFPIIVCHTSENKIKLRCKKKNTVHQRKTMSDIALHLISVSKLITPHVKKYFLKCLVAVIPDLTCEHILQGQNESLDIEKINYTGADKHTVREEVAGPMHPPLRSEKLPAAEYLIETTEGRVPFCENPTQTLDSHITEDKEYLNKNLCADATRPFKVRKKSSRPKNVLGVKHKFKVKSPAFSLRLSVAAHDTLKRRRKVGDSFEINIKQMLHDVTAPELLNVQPQRSSIRNNKTDIETTPTKPQVEKKEEHPDPLEKERKAVDPLEAQLCRDVKAAEPALPGTVAHAKRSFRSDACPVKGVKTEKEMFQAISLTEAIRESVDSLRMDSFCLANTKTSTATQTEFQYCAELELNPLTSAKLLTQDSLSQSSESNVSNNGDDTREISYGFNQNTFSCSVNYCMPVLIHSKKKDRTRFTNMSTVRLKCINKVKPMASKTFNITGNKKKSKLDLKIKLKRVNKAKAFLPECQNTICLSIHRSLQEIFCHAQLKQEGLANKICVDCVAESSVFYNRERIFKEKENPFVQAASQHGQHGWADADQRKETLTDEPDPSPISLSQEQPTNSQDIKYQKDSLKSTLETSLQMPPIQAEGLQTTTKTESGINFPVVPKILSPEAGTSSPGEFTNMASDDLESDENSEHELGLYPEAKDSETSIGLQVTFLQSSDSVTRSFVSRPKGKRKALKLKKKQTTMRHRHSTMREIKPSVSQSVNGRYSKKINHKEMKDPQKRVNIAGACLDFIHSEACILLNKKNRSSKPCIDKQRIRRPGCMEPIQEKLPDGRNTHSLGFADFSSSSTMKNYEEEREEEPEHFLISENSPRLICDTYQEKDHDQAGRTITQVQAQTPAEVISCSTPCPISDELKLERLEGCFSVSPLMVGEDKDSALSEGEYDLFDERQHKEQAADSEREAEELSVSYTNPSHSGEIKCDSTKMKGMYPEEKIADEIPYLTNVALDINMSVKIEMEKAMSSKKSPCSVPKKSEILLHEGKVTSDDIKEIDLQSKEVRENDADTLCKSFPQDSQHFAFCSHQSRDPNSHELKQRGRAIMFTVEQEIPQPSQSAGLTQRECTMCTSNSKVPPIQSQESQIDEVNTDRTKYDIAADGTHSQKLNSWDRLEREGFKNDLQVTITESLNISIPDVLRSKRKSRVSTCKALQGRMCSTGITMKGRKPSVSKVLTISQCGHRKTLLPKTLKPQISELLKHSAVLSDSPNIKVLKYPTAEKKNRLLTQELAATMIQSLSFSTPTSKERENLKLMDKGNEISNNSLSVKTRKAAISQTLITAGCGTPKQGEHMEGSSLNAIFSPMPVSLDLNTCGGRQDRGMMWTVRFSPELHDQSEHKERDWCTNYTDKDTASNGTKDVIGQGGEEGPLTFQHFSMAGPNSVQSGLQLVNSATYPELERTLYDGQADPVNVNNLQSSMVGVTSNTPSIQSLAYSEVDTQINGEEAMQIAQSSHHPKLQRPSDIAEIIYTHSNLEPILNNEKCSIDYTFQKEESTTPEENMHLKEKTSVLQKIQLDITEPRQELQKIKDELNVVETSTSMWISCPGLKSDTRLEKADDVTEVTLHTLTELSLQTPSAPRSEASKECANGDSTSATLKQEERVLQKTEHEVKIFGDKVTMHTEDKDCTENKTLSQDLFSSSKEQGKIEPQNEEQARVDRKDKKEQNYNHDGKDQEKMDPNYTKQGECSQDDREEKEKNPEGKEPEEAVGDGQEQEEDCPENGEQETWNHKCDTPGKVNPNSKQPKKADQQGESKEKEAPECLPSKSSHKLMPIRTEEEMQGTIKSANSQLQHQKLLETGKTEQTASTEDDDKSNVKIGKQCESQTWMDRGKIVHTKDAMHPKDTSSNKNQLPLANAPRITGHYGADTTDEQTNVNENLGHVQERNCELGEGLTFASLPHSKVDIEMQFKKETWIETGSFSSYSQSMESSDAETPSCTASLNNIISDSKRSRYMPHKEDNGVNTSDRSIVHPKAGCVNINKSPLSYIPEIKRPKLHLEEKRKKKQENRKEKCMLLREAHSVITSSDASTLDKAEEVETEVMQRHVPHSRPQESPPVGQVAPTKSISNHAKRRKLHLAWEEEEVQTSATDALTSSSDLGLKAKISATYVLSVKENRIPRKRKTPWRSSKEKAGKKQEKTGECKVFATKIDSSMPSVSHHGLSPLHEDFLVASCTGELTHSGSNGSITLPNVISKAKIQDLYDEAKVRVSDKDSKDRITLRARISPPTHFNDSMSPSNIREQKKEPKRGKSEPTMIVLNEIASLPFPSFLKLDTRVSEEENILAETDISFLPPTIEYMSESDKRAYIESSGHVLSNRKEPTHEEEKNRLIKDVKDKEITNSVDQRVKKFSWSHTLSTKELQKKTQVEKLVDLANTIVAVSISQLQLNTFLDAQIDGREVYSEIKLLKDHVPQKEKKDKKKHVDVNNIYWKTKQSPVLPMQNLSNIHWKTREPGGKAKQDISDPGLTLTKKLTKTATSPQPILIVNAGIMDKCTPMLRRSSVSLGYFQKSSDSEGGIYIQPITGDTSVNLQNKNQHMSEENEEPGMQVAKIITHKYQETKVQELQDEQSFVLTKSSSLLPDLLYPKLSKKTEFNDTKLTLRNSALQRLSTKRETLPRDAIVDDTTKDVQKQHIPQREEIYRKQIIDRQCTDVTLKSQNSLLSQKLHRTELPMHINSPKPKEQDNKSEPGVLRKMCYNSKPPTNITLCKAVQVDEERAESALFYTFPQMFPALSDAEKMADTEAICRYVRKGKPCTKKIEKTVDLTIGQEQRTKVSPISQLLNAKEFVLNMKVLEKKVHKDKSELAVIATRTFLSMSSPASRYSQDKTQKDTAGITGHAYPQGNFQEAADAQETANRESAEDDSNCIAKTTEHNVLQKQARSQESKSVISAYQISEIPQVDSECESEPPDLNIDLTRLGMIKREKMLDIFFTGQKDQLEECEKNPSTKIGNWKKENEIKDNLSHKTSPKFPVSLPKKSLKETLTTSGTLVCLKGPVTETEQETGSARSIKPKKDKQSNATVSEMLPPEKTSQNKEEQNNNMKKQAIPHSKSEQQIKAKSFSLLIVPVHNKNQRIHLQTDVDEKIAVSISPQIQSWAHVSTTEFNVTRWNKDSPSIIPEQEQCDLELPHKSHDSLLNSEPRNLCLQTILGIVAGCEDLNITHKPDMNTTEQEEIKKDTLTPPECTFEDQTSQMVNISLQNCDSHAQKAISEDYSCRVYLKVIKMNFRSPKIDNRRANLKTNYQRHFPPLSCVQIPTLNVSNNSKVMTKDTEKQEGITSLETWSNQIQSGTHVSTTEFNARKKEDPPSIAPLSHILYKFSMKKKDDLLVHFCTKAVEIKATGLPRIVAQSYAMTNAQDKPKPLFKCIHSATKEPKRTNRVLVLFDERSFCEIDHDLQCKYLRSIPRPSVTVVSKPNVLPKHTSKLSMGRPSVTVVSKSHVLPKHTSKLSMGRPSVTVVSKPNALPKHTSKLSMGRPSVTVVSKSHVLPKHTSKLSMGRPSVTVVSKPNALPKHTSKLSMGRPSVTVVSKPNVLPKHTSKLSMGSGSECKKVEDSEGSSILSFNKELLQHVPFQKKNPQQSSLLIRKLQEPTNVPSLQGTEQNDMRILSDLKLQMTTEKDKQCHVWFEENNSYKHSVSGTQQNNSDLADSFSSWISDDWTNDIPLNTETSTDLAECPASEESDSEECVFIETNFYLTQDSQKFLIEVPKGIPLADTHKMDEATFLKPFYCGDLNDYHPRTHRKHTSPVAQSCYQSQNTRKYRINSKMQSPEWLSHSSSNTVEIESTESCITWNEDWTSTTWSRTSYSLTSSTTESNIKLNLEKKHGKSYMYPQIKERMAKSDLWRKSNFEQSSNYSHSHSEEKHPRRKRLYHYESKEPNPQTNQMPEPNAHWQNIKFYSERRENQPFLYACVPADSMDVIPQTIRWVIPPKISQQRNFKVPRVANISKSWNLMSSSKKLLGSLSWAFNRIRYR</sequence>
<feature type="compositionally biased region" description="Basic and acidic residues" evidence="1">
    <location>
        <begin position="733"/>
        <end position="746"/>
    </location>
</feature>
<feature type="region of interest" description="Disordered" evidence="1">
    <location>
        <begin position="714"/>
        <end position="746"/>
    </location>
</feature>
<feature type="region of interest" description="Disordered" evidence="1">
    <location>
        <begin position="2058"/>
        <end position="2079"/>
    </location>
</feature>
<feature type="region of interest" description="Disordered" evidence="1">
    <location>
        <begin position="1384"/>
        <end position="1411"/>
    </location>
</feature>
<feature type="region of interest" description="Disordered" evidence="1">
    <location>
        <begin position="1014"/>
        <end position="1057"/>
    </location>
</feature>
<feature type="region of interest" description="Disordered" evidence="1">
    <location>
        <begin position="3474"/>
        <end position="3532"/>
    </location>
</feature>
<evidence type="ECO:0000259" key="3">
    <source>
        <dbReference type="Pfam" id="PF15804"/>
    </source>
</evidence>
<dbReference type="Pfam" id="PF15804">
    <property type="entry name" value="CCDC168_N"/>
    <property type="match status" value="6"/>
</dbReference>
<organism evidence="4 5">
    <name type="scientific">Mesocricetus auratus</name>
    <name type="common">Golden hamster</name>
    <dbReference type="NCBI Taxonomy" id="10036"/>
    <lineage>
        <taxon>Eukaryota</taxon>
        <taxon>Metazoa</taxon>
        <taxon>Chordata</taxon>
        <taxon>Craniata</taxon>
        <taxon>Vertebrata</taxon>
        <taxon>Euteleostomi</taxon>
        <taxon>Mammalia</taxon>
        <taxon>Eutheria</taxon>
        <taxon>Euarchontoglires</taxon>
        <taxon>Glires</taxon>
        <taxon>Rodentia</taxon>
        <taxon>Myomorpha</taxon>
        <taxon>Muroidea</taxon>
        <taxon>Cricetidae</taxon>
        <taxon>Cricetinae</taxon>
        <taxon>Mesocricetus</taxon>
    </lineage>
</organism>
<feature type="domain" description="Coiled-coil" evidence="3">
    <location>
        <begin position="3253"/>
        <end position="3364"/>
    </location>
</feature>
<feature type="region of interest" description="Disordered" evidence="1">
    <location>
        <begin position="3968"/>
        <end position="3999"/>
    </location>
</feature>
<dbReference type="InterPro" id="IPR053366">
    <property type="entry name" value="LRR_transmembrane"/>
</dbReference>
<dbReference type="PANTHER" id="PTHR35542">
    <property type="entry name" value="COILED-COIL DOMAIN-CONTAINING PROTEIN 168"/>
    <property type="match status" value="1"/>
</dbReference>
<feature type="domain" description="Coiled-coil" evidence="3">
    <location>
        <begin position="1905"/>
        <end position="1968"/>
    </location>
</feature>
<keyword evidence="2" id="KW-0812">Transmembrane</keyword>
<dbReference type="GeneID" id="121142838"/>
<gene>
    <name evidence="5" type="primary">LOC121142838</name>
</gene>
<feature type="region of interest" description="Disordered" evidence="1">
    <location>
        <begin position="2707"/>
        <end position="2733"/>
    </location>
</feature>
<feature type="region of interest" description="Disordered" evidence="1">
    <location>
        <begin position="3298"/>
        <end position="3317"/>
    </location>
</feature>
<feature type="region of interest" description="Disordered" evidence="1">
    <location>
        <begin position="1158"/>
        <end position="1186"/>
    </location>
</feature>
<dbReference type="PANTHER" id="PTHR35542:SF2">
    <property type="entry name" value="LEUCINE-RICH REPEAT TRANSMEMBRANE PROTEIN CCDC168"/>
    <property type="match status" value="1"/>
</dbReference>
<feature type="compositionally biased region" description="Acidic residues" evidence="1">
    <location>
        <begin position="2191"/>
        <end position="2208"/>
    </location>
</feature>
<evidence type="ECO:0000313" key="4">
    <source>
        <dbReference type="Proteomes" id="UP000886700"/>
    </source>
</evidence>
<dbReference type="Proteomes" id="UP000886700">
    <property type="component" value="Unplaced"/>
</dbReference>
<name>A0ABM2Y425_MESAU</name>
<accession>A0ABM2Y425</accession>
<keyword evidence="2" id="KW-1133">Transmembrane helix</keyword>
<feature type="compositionally biased region" description="Basic and acidic residues" evidence="1">
    <location>
        <begin position="2174"/>
        <end position="2190"/>
    </location>
</feature>
<feature type="region of interest" description="Disordered" evidence="1">
    <location>
        <begin position="2110"/>
        <end position="2300"/>
    </location>
</feature>
<feature type="compositionally biased region" description="Basic and acidic residues" evidence="1">
    <location>
        <begin position="2722"/>
        <end position="2733"/>
    </location>
</feature>
<keyword evidence="4" id="KW-1185">Reference proteome</keyword>
<feature type="region of interest" description="Disordered" evidence="1">
    <location>
        <begin position="3922"/>
        <end position="3955"/>
    </location>
</feature>
<feature type="domain" description="Coiled-coil" evidence="3">
    <location>
        <begin position="2245"/>
        <end position="2370"/>
    </location>
</feature>
<feature type="domain" description="Coiled-coil" evidence="3">
    <location>
        <begin position="2442"/>
        <end position="2640"/>
    </location>
</feature>
<dbReference type="RefSeq" id="XP_040609607.1">
    <property type="nucleotide sequence ID" value="XM_040753673.1"/>
</dbReference>
<feature type="compositionally biased region" description="Basic and acidic residues" evidence="1">
    <location>
        <begin position="2138"/>
        <end position="2163"/>
    </location>
</feature>
<feature type="region of interest" description="Disordered" evidence="1">
    <location>
        <begin position="2525"/>
        <end position="2546"/>
    </location>
</feature>
<feature type="compositionally biased region" description="Basic residues" evidence="1">
    <location>
        <begin position="1163"/>
        <end position="1184"/>
    </location>
</feature>
<feature type="compositionally biased region" description="Basic and acidic residues" evidence="1">
    <location>
        <begin position="1384"/>
        <end position="1393"/>
    </location>
</feature>
<feature type="region of interest" description="Disordered" evidence="1">
    <location>
        <begin position="2603"/>
        <end position="2622"/>
    </location>
</feature>
<evidence type="ECO:0000313" key="5">
    <source>
        <dbReference type="RefSeq" id="XP_040609607.1"/>
    </source>
</evidence>
<reference evidence="5" key="1">
    <citation type="submission" date="2025-08" db="UniProtKB">
        <authorList>
            <consortium name="RefSeq"/>
        </authorList>
    </citation>
    <scope>IDENTIFICATION</scope>
    <source>
        <tissue evidence="5">Liver</tissue>
    </source>
</reference>
<feature type="domain" description="Coiled-coil" evidence="3">
    <location>
        <begin position="3122"/>
        <end position="3238"/>
    </location>
</feature>
<feature type="compositionally biased region" description="Polar residues" evidence="1">
    <location>
        <begin position="714"/>
        <end position="731"/>
    </location>
</feature>
<feature type="domain" description="Coiled-coil" evidence="3">
    <location>
        <begin position="2720"/>
        <end position="2840"/>
    </location>
</feature>
<feature type="compositionally biased region" description="Polar residues" evidence="1">
    <location>
        <begin position="2267"/>
        <end position="2277"/>
    </location>
</feature>
<feature type="compositionally biased region" description="Basic and acidic residues" evidence="1">
    <location>
        <begin position="2230"/>
        <end position="2244"/>
    </location>
</feature>
<feature type="compositionally biased region" description="Polar residues" evidence="1">
    <location>
        <begin position="1042"/>
        <end position="1055"/>
    </location>
</feature>
<evidence type="ECO:0000256" key="1">
    <source>
        <dbReference type="SAM" id="MobiDB-lite"/>
    </source>
</evidence>
<feature type="compositionally biased region" description="Basic and acidic residues" evidence="1">
    <location>
        <begin position="1024"/>
        <end position="1033"/>
    </location>
</feature>
<feature type="compositionally biased region" description="Polar residues" evidence="1">
    <location>
        <begin position="2115"/>
        <end position="2127"/>
    </location>
</feature>